<dbReference type="EMBL" id="JACAZI010000064">
    <property type="protein sequence ID" value="KAF7324343.1"/>
    <property type="molecule type" value="Genomic_DNA"/>
</dbReference>
<dbReference type="SUPFAM" id="SSF50969">
    <property type="entry name" value="YVTN repeat-like/Quinoprotein amine dehydrogenase"/>
    <property type="match status" value="1"/>
</dbReference>
<accession>A0A8H6TSA1</accession>
<evidence type="ECO:0000313" key="1">
    <source>
        <dbReference type="EMBL" id="KAF7324343.1"/>
    </source>
</evidence>
<gene>
    <name evidence="1" type="ORF">MVEN_02648100</name>
</gene>
<organism evidence="1 2">
    <name type="scientific">Mycena venus</name>
    <dbReference type="NCBI Taxonomy" id="2733690"/>
    <lineage>
        <taxon>Eukaryota</taxon>
        <taxon>Fungi</taxon>
        <taxon>Dikarya</taxon>
        <taxon>Basidiomycota</taxon>
        <taxon>Agaricomycotina</taxon>
        <taxon>Agaricomycetes</taxon>
        <taxon>Agaricomycetidae</taxon>
        <taxon>Agaricales</taxon>
        <taxon>Marasmiineae</taxon>
        <taxon>Mycenaceae</taxon>
        <taxon>Mycena</taxon>
    </lineage>
</organism>
<protein>
    <recommendedName>
        <fullName evidence="3">Arylsulfotransferase</fullName>
    </recommendedName>
</protein>
<evidence type="ECO:0000313" key="2">
    <source>
        <dbReference type="Proteomes" id="UP000620124"/>
    </source>
</evidence>
<evidence type="ECO:0008006" key="3">
    <source>
        <dbReference type="Google" id="ProtNLM"/>
    </source>
</evidence>
<comment type="caution">
    <text evidence="1">The sequence shown here is derived from an EMBL/GenBank/DDBJ whole genome shotgun (WGS) entry which is preliminary data.</text>
</comment>
<dbReference type="InterPro" id="IPR039535">
    <property type="entry name" value="ASST-like"/>
</dbReference>
<dbReference type="PANTHER" id="PTHR35340:SF5">
    <property type="entry name" value="ASST-DOMAIN-CONTAINING PROTEIN"/>
    <property type="match status" value="1"/>
</dbReference>
<name>A0A8H6TSA1_9AGAR</name>
<reference evidence="1" key="1">
    <citation type="submission" date="2020-05" db="EMBL/GenBank/DDBJ databases">
        <title>Mycena genomes resolve the evolution of fungal bioluminescence.</title>
        <authorList>
            <person name="Tsai I.J."/>
        </authorList>
    </citation>
    <scope>NUCLEOTIDE SEQUENCE</scope>
    <source>
        <strain evidence="1">CCC161011</strain>
    </source>
</reference>
<dbReference type="PANTHER" id="PTHR35340">
    <property type="entry name" value="PQQ ENZYME REPEAT PROTEIN-RELATED"/>
    <property type="match status" value="1"/>
</dbReference>
<sequence length="528" mass="56929">MRSEHNRGSNASTSTLVPQASHSMRNYISAAAFAALLSPPVLALYERNYHSTSLAIQPLNILERAASYDPNNTTLFLVCPQGEVVSQPAPTIYDSHGELVWASPNIGLCDDLNYQTYNGQGYLTMWVGSGNGATGLQTGSGTAIMLNSNYEIVQNVSAINPGLTDLHEFHIVQPENRTALVTAFNPIPLDLTSVGGLANGWYLNSIIQEVDIATGRVLFNWTSVDHIALAESYNNISVTGEGTNSSFAWDPVHINSIDKDREGNYLISARNCQTIYKLDKNGTIIWRLGGKTSDFKAQGEGDTQFHWQHHVRWREDETQISVFDDGAGVLDTTVVIDETVATGKYLELDQTAMTVSLVQRYFPTLNTGPSFAEGSIEPYGNTIVVGYGSNPWVTAHDLDSGDVLFSAVIGPNNSSLWLGGISNYRVFQTSTLEFVGHPTQPPAVAISDGDVYVSWNGATHVSSYTLLTGPTASTVTKKVTSVVKTGFETKMSMLGGDAFISVTALAANGTTLGKSAVYRTSDGSIVSR</sequence>
<dbReference type="Proteomes" id="UP000620124">
    <property type="component" value="Unassembled WGS sequence"/>
</dbReference>
<dbReference type="InterPro" id="IPR011044">
    <property type="entry name" value="Quino_amine_DH_bsu"/>
</dbReference>
<proteinExistence type="predicted"/>
<keyword evidence="2" id="KW-1185">Reference proteome</keyword>
<dbReference type="Pfam" id="PF14269">
    <property type="entry name" value="Arylsulfotran_2"/>
    <property type="match status" value="1"/>
</dbReference>
<dbReference type="AlphaFoldDB" id="A0A8H6TSA1"/>
<dbReference type="InterPro" id="IPR053143">
    <property type="entry name" value="Arylsulfate_ST"/>
</dbReference>
<dbReference type="OrthoDB" id="5427350at2759"/>